<accession>A0A840NHW0</accession>
<evidence type="ECO:0000313" key="3">
    <source>
        <dbReference type="Proteomes" id="UP000580474"/>
    </source>
</evidence>
<dbReference type="AlphaFoldDB" id="A0A840NHW0"/>
<protein>
    <submittedName>
        <fullName evidence="2">Transcriptional regulator with XRE-family HTH domain</fullName>
    </submittedName>
</protein>
<feature type="region of interest" description="Disordered" evidence="1">
    <location>
        <begin position="1"/>
        <end position="34"/>
    </location>
</feature>
<reference evidence="2 3" key="1">
    <citation type="submission" date="2020-08" db="EMBL/GenBank/DDBJ databases">
        <title>Sequencing the genomes of 1000 actinobacteria strains.</title>
        <authorList>
            <person name="Klenk H.-P."/>
        </authorList>
    </citation>
    <scope>NUCLEOTIDE SEQUENCE [LARGE SCALE GENOMIC DNA]</scope>
    <source>
        <strain evidence="2 3">DSM 45582</strain>
    </source>
</reference>
<evidence type="ECO:0000313" key="2">
    <source>
        <dbReference type="EMBL" id="MBB5067847.1"/>
    </source>
</evidence>
<feature type="compositionally biased region" description="Basic and acidic residues" evidence="1">
    <location>
        <begin position="9"/>
        <end position="24"/>
    </location>
</feature>
<evidence type="ECO:0000256" key="1">
    <source>
        <dbReference type="SAM" id="MobiDB-lite"/>
    </source>
</evidence>
<dbReference type="EMBL" id="JACHIV010000001">
    <property type="protein sequence ID" value="MBB5067847.1"/>
    <property type="molecule type" value="Genomic_DNA"/>
</dbReference>
<organism evidence="2 3">
    <name type="scientific">Saccharopolyspora gloriosae</name>
    <dbReference type="NCBI Taxonomy" id="455344"/>
    <lineage>
        <taxon>Bacteria</taxon>
        <taxon>Bacillati</taxon>
        <taxon>Actinomycetota</taxon>
        <taxon>Actinomycetes</taxon>
        <taxon>Pseudonocardiales</taxon>
        <taxon>Pseudonocardiaceae</taxon>
        <taxon>Saccharopolyspora</taxon>
    </lineage>
</organism>
<proteinExistence type="predicted"/>
<gene>
    <name evidence="2" type="ORF">BJ969_000935</name>
</gene>
<dbReference type="Gene3D" id="1.25.40.10">
    <property type="entry name" value="Tetratricopeptide repeat domain"/>
    <property type="match status" value="1"/>
</dbReference>
<dbReference type="InterPro" id="IPR011990">
    <property type="entry name" value="TPR-like_helical_dom_sf"/>
</dbReference>
<dbReference type="Proteomes" id="UP000580474">
    <property type="component" value="Unassembled WGS sequence"/>
</dbReference>
<keyword evidence="3" id="KW-1185">Reference proteome</keyword>
<comment type="caution">
    <text evidence="2">The sequence shown here is derived from an EMBL/GenBank/DDBJ whole genome shotgun (WGS) entry which is preliminary data.</text>
</comment>
<sequence>MSRTPHDRRRPERNERLRRAREAQPSRLAPGEPLSRAELAAAVNGYLLETTGHRYDLDAHHVAKWERGAVRWPTAAYRAALRAVLGAADDATLGFRPRGAPAPPPAPGNGLPATSVEAIRVVSASFQSADRRVGGGNLYETVRHYFNTVVMPLVQQKQDDADVLSAAASMIELAGWMAHDSGNDVPAREHFLTGYRLASAAANHALVANVCASLSHLSTEMRQAKVAADYALNGLTHTMNTEGTGRLVTRLHALHARALAAQGDRTGTEHQLAFAQERLTRTDDTCPWIAPFDHASLASETTECWRSLGDLRRGELHAREAVQLRPSDRVRSRALSLLALAQVLSDAGRHDEAADTGTTVLVEASALSSARVHGRLDALATSLLPHHRVPGVADFFAARAAYPLRDSA</sequence>
<dbReference type="RefSeq" id="WP_184477647.1">
    <property type="nucleotide sequence ID" value="NZ_JACHIV010000001.1"/>
</dbReference>
<name>A0A840NHW0_9PSEU</name>